<sequence>MVACLTTVKIRSYISEKSGGTMLSEDANYNNGAAVPAMNDILHDFKEKSGRLYKRYAVQQNLSYGSSPRETMDWFSCGDKQADILIFIHGGYWQSCTKDEFAFVAGPIVEAGLDCILLEYDLAPEVTLTHICAQIGRALDWIRNHLAESGKEPQRVFLSGHSAGGHLAALWQYHPLITATLPVSGIFDLEPMLHTSFNAKLQLTPKEIASLSPIQQIRDTANPLVVLYGADELPGLVTQSVYYYEAVRSADLPVYCQAIPHTNHFTVLEDVFAPEGSVLHFVRHNTL</sequence>
<dbReference type="InterPro" id="IPR050300">
    <property type="entry name" value="GDXG_lipolytic_enzyme"/>
</dbReference>
<comment type="caution">
    <text evidence="3">The sequence shown here is derived from an EMBL/GenBank/DDBJ whole genome shotgun (WGS) entry which is preliminary data.</text>
</comment>
<dbReference type="EMBL" id="JBFDAA010000026">
    <property type="protein sequence ID" value="KAL1110056.1"/>
    <property type="molecule type" value="Genomic_DNA"/>
</dbReference>
<name>A0ABD0XS95_9HEMI</name>
<dbReference type="InterPro" id="IPR013094">
    <property type="entry name" value="AB_hydrolase_3"/>
</dbReference>
<accession>A0ABD0XS95</accession>
<evidence type="ECO:0000256" key="1">
    <source>
        <dbReference type="ARBA" id="ARBA00022801"/>
    </source>
</evidence>
<dbReference type="InterPro" id="IPR029058">
    <property type="entry name" value="AB_hydrolase_fold"/>
</dbReference>
<proteinExistence type="predicted"/>
<dbReference type="AlphaFoldDB" id="A0ABD0XS95"/>
<dbReference type="SUPFAM" id="SSF53474">
    <property type="entry name" value="alpha/beta-Hydrolases"/>
    <property type="match status" value="1"/>
</dbReference>
<protein>
    <recommendedName>
        <fullName evidence="2">Alpha/beta hydrolase fold-3 domain-containing protein</fullName>
    </recommendedName>
</protein>
<reference evidence="3 4" key="1">
    <citation type="submission" date="2024-07" db="EMBL/GenBank/DDBJ databases">
        <title>Chromosome-level genome assembly of the water stick insect Ranatra chinensis (Heteroptera: Nepidae).</title>
        <authorList>
            <person name="Liu X."/>
        </authorList>
    </citation>
    <scope>NUCLEOTIDE SEQUENCE [LARGE SCALE GENOMIC DNA]</scope>
    <source>
        <strain evidence="3">Cailab_2021Rc</strain>
        <tissue evidence="3">Muscle</tissue>
    </source>
</reference>
<evidence type="ECO:0000313" key="3">
    <source>
        <dbReference type="EMBL" id="KAL1110056.1"/>
    </source>
</evidence>
<keyword evidence="1" id="KW-0378">Hydrolase</keyword>
<evidence type="ECO:0000313" key="4">
    <source>
        <dbReference type="Proteomes" id="UP001558652"/>
    </source>
</evidence>
<dbReference type="Gene3D" id="3.40.50.1820">
    <property type="entry name" value="alpha/beta hydrolase"/>
    <property type="match status" value="1"/>
</dbReference>
<dbReference type="Proteomes" id="UP001558652">
    <property type="component" value="Unassembled WGS sequence"/>
</dbReference>
<gene>
    <name evidence="3" type="ORF">AAG570_014061</name>
</gene>
<evidence type="ECO:0000259" key="2">
    <source>
        <dbReference type="Pfam" id="PF07859"/>
    </source>
</evidence>
<dbReference type="GO" id="GO:0016787">
    <property type="term" value="F:hydrolase activity"/>
    <property type="evidence" value="ECO:0007669"/>
    <property type="project" value="UniProtKB-KW"/>
</dbReference>
<dbReference type="PANTHER" id="PTHR48081:SF33">
    <property type="entry name" value="KYNURENINE FORMAMIDASE"/>
    <property type="match status" value="1"/>
</dbReference>
<dbReference type="Pfam" id="PF07859">
    <property type="entry name" value="Abhydrolase_3"/>
    <property type="match status" value="1"/>
</dbReference>
<organism evidence="3 4">
    <name type="scientific">Ranatra chinensis</name>
    <dbReference type="NCBI Taxonomy" id="642074"/>
    <lineage>
        <taxon>Eukaryota</taxon>
        <taxon>Metazoa</taxon>
        <taxon>Ecdysozoa</taxon>
        <taxon>Arthropoda</taxon>
        <taxon>Hexapoda</taxon>
        <taxon>Insecta</taxon>
        <taxon>Pterygota</taxon>
        <taxon>Neoptera</taxon>
        <taxon>Paraneoptera</taxon>
        <taxon>Hemiptera</taxon>
        <taxon>Heteroptera</taxon>
        <taxon>Panheteroptera</taxon>
        <taxon>Nepomorpha</taxon>
        <taxon>Nepidae</taxon>
        <taxon>Ranatrinae</taxon>
        <taxon>Ranatra</taxon>
    </lineage>
</organism>
<keyword evidence="4" id="KW-1185">Reference proteome</keyword>
<feature type="domain" description="Alpha/beta hydrolase fold-3" evidence="2">
    <location>
        <begin position="85"/>
        <end position="172"/>
    </location>
</feature>
<dbReference type="PANTHER" id="PTHR48081">
    <property type="entry name" value="AB HYDROLASE SUPERFAMILY PROTEIN C4A8.06C"/>
    <property type="match status" value="1"/>
</dbReference>